<feature type="non-terminal residue" evidence="1">
    <location>
        <position position="161"/>
    </location>
</feature>
<protein>
    <submittedName>
        <fullName evidence="1">Uncharacterized protein</fullName>
    </submittedName>
</protein>
<organism evidence="1 2">
    <name type="scientific">Crucibulum laeve</name>
    <dbReference type="NCBI Taxonomy" id="68775"/>
    <lineage>
        <taxon>Eukaryota</taxon>
        <taxon>Fungi</taxon>
        <taxon>Dikarya</taxon>
        <taxon>Basidiomycota</taxon>
        <taxon>Agaricomycotina</taxon>
        <taxon>Agaricomycetes</taxon>
        <taxon>Agaricomycetidae</taxon>
        <taxon>Agaricales</taxon>
        <taxon>Agaricineae</taxon>
        <taxon>Nidulariaceae</taxon>
        <taxon>Crucibulum</taxon>
    </lineage>
</organism>
<dbReference type="OrthoDB" id="3002933at2759"/>
<dbReference type="EMBL" id="ML213908">
    <property type="protein sequence ID" value="TFK31107.1"/>
    <property type="molecule type" value="Genomic_DNA"/>
</dbReference>
<sequence>MDSKTLAELYSPGALYIAGFTQARAPHLELLLAKDSSTGTLWHIRIDQATAPHWKLQRHVQAVAGDMFLSSLLLITMNTRLGNKVEAKLEAAARAVEPPSNDSFGECAPWVFKVLAVLHEQDVMELVDQEKLAEEVDASARQSRPYARRDRFPNLAVSSFC</sequence>
<reference evidence="1 2" key="1">
    <citation type="journal article" date="2019" name="Nat. Ecol. Evol.">
        <title>Megaphylogeny resolves global patterns of mushroom evolution.</title>
        <authorList>
            <person name="Varga T."/>
            <person name="Krizsan K."/>
            <person name="Foldi C."/>
            <person name="Dima B."/>
            <person name="Sanchez-Garcia M."/>
            <person name="Sanchez-Ramirez S."/>
            <person name="Szollosi G.J."/>
            <person name="Szarkandi J.G."/>
            <person name="Papp V."/>
            <person name="Albert L."/>
            <person name="Andreopoulos W."/>
            <person name="Angelini C."/>
            <person name="Antonin V."/>
            <person name="Barry K.W."/>
            <person name="Bougher N.L."/>
            <person name="Buchanan P."/>
            <person name="Buyck B."/>
            <person name="Bense V."/>
            <person name="Catcheside P."/>
            <person name="Chovatia M."/>
            <person name="Cooper J."/>
            <person name="Damon W."/>
            <person name="Desjardin D."/>
            <person name="Finy P."/>
            <person name="Geml J."/>
            <person name="Haridas S."/>
            <person name="Hughes K."/>
            <person name="Justo A."/>
            <person name="Karasinski D."/>
            <person name="Kautmanova I."/>
            <person name="Kiss B."/>
            <person name="Kocsube S."/>
            <person name="Kotiranta H."/>
            <person name="LaButti K.M."/>
            <person name="Lechner B.E."/>
            <person name="Liimatainen K."/>
            <person name="Lipzen A."/>
            <person name="Lukacs Z."/>
            <person name="Mihaltcheva S."/>
            <person name="Morgado L.N."/>
            <person name="Niskanen T."/>
            <person name="Noordeloos M.E."/>
            <person name="Ohm R.A."/>
            <person name="Ortiz-Santana B."/>
            <person name="Ovrebo C."/>
            <person name="Racz N."/>
            <person name="Riley R."/>
            <person name="Savchenko A."/>
            <person name="Shiryaev A."/>
            <person name="Soop K."/>
            <person name="Spirin V."/>
            <person name="Szebenyi C."/>
            <person name="Tomsovsky M."/>
            <person name="Tulloss R.E."/>
            <person name="Uehling J."/>
            <person name="Grigoriev I.V."/>
            <person name="Vagvolgyi C."/>
            <person name="Papp T."/>
            <person name="Martin F.M."/>
            <person name="Miettinen O."/>
            <person name="Hibbett D.S."/>
            <person name="Nagy L.G."/>
        </authorList>
    </citation>
    <scope>NUCLEOTIDE SEQUENCE [LARGE SCALE GENOMIC DNA]</scope>
    <source>
        <strain evidence="1 2">CBS 166.37</strain>
    </source>
</reference>
<accession>A0A5C3LE45</accession>
<evidence type="ECO:0000313" key="1">
    <source>
        <dbReference type="EMBL" id="TFK31107.1"/>
    </source>
</evidence>
<gene>
    <name evidence="1" type="ORF">BDQ12DRAFT_640359</name>
</gene>
<proteinExistence type="predicted"/>
<name>A0A5C3LE45_9AGAR</name>
<dbReference type="AlphaFoldDB" id="A0A5C3LE45"/>
<dbReference type="Proteomes" id="UP000308652">
    <property type="component" value="Unassembled WGS sequence"/>
</dbReference>
<keyword evidence="2" id="KW-1185">Reference proteome</keyword>
<evidence type="ECO:0000313" key="2">
    <source>
        <dbReference type="Proteomes" id="UP000308652"/>
    </source>
</evidence>